<comment type="subcellular location">
    <subcellularLocation>
        <location evidence="1 4">Nucleus</location>
    </subcellularLocation>
</comment>
<evidence type="ECO:0000256" key="4">
    <source>
        <dbReference type="PROSITE-ProRule" id="PRU00810"/>
    </source>
</evidence>
<feature type="compositionally biased region" description="Basic and acidic residues" evidence="5">
    <location>
        <begin position="1"/>
        <end position="10"/>
    </location>
</feature>
<evidence type="ECO:0000256" key="1">
    <source>
        <dbReference type="ARBA" id="ARBA00004123"/>
    </source>
</evidence>
<evidence type="ECO:0000256" key="3">
    <source>
        <dbReference type="ARBA" id="ARBA00023242"/>
    </source>
</evidence>
<dbReference type="GO" id="GO:0003714">
    <property type="term" value="F:transcription corepressor activity"/>
    <property type="evidence" value="ECO:0007669"/>
    <property type="project" value="InterPro"/>
</dbReference>
<dbReference type="PROSITE" id="PS51477">
    <property type="entry name" value="PAH"/>
    <property type="match status" value="1"/>
</dbReference>
<name>A0A921QJ85_SORBI</name>
<evidence type="ECO:0000256" key="2">
    <source>
        <dbReference type="ARBA" id="ARBA00022491"/>
    </source>
</evidence>
<sequence>MRETTEDMGFRGKLKLSRKEQHGVSMKFRVRDPRPAQKLQDGLRFVKNMKHGLAGQPDKYDEVVATMRQFMSGSICTADVVERVKVLLEDHPDLLRHFNEFLPWGYIRAHGPLGRLSVV</sequence>
<dbReference type="PANTHER" id="PTHR12346:SF0">
    <property type="entry name" value="SIN3A, ISOFORM G"/>
    <property type="match status" value="1"/>
</dbReference>
<keyword evidence="2" id="KW-0678">Repressor</keyword>
<accession>A0A921QJ85</accession>
<reference evidence="6" key="1">
    <citation type="journal article" date="2019" name="BMC Genomics">
        <title>A new reference genome for Sorghum bicolor reveals high levels of sequence similarity between sweet and grain genotypes: implications for the genetics of sugar metabolism.</title>
        <authorList>
            <person name="Cooper E.A."/>
            <person name="Brenton Z.W."/>
            <person name="Flinn B.S."/>
            <person name="Jenkins J."/>
            <person name="Shu S."/>
            <person name="Flowers D."/>
            <person name="Luo F."/>
            <person name="Wang Y."/>
            <person name="Xia P."/>
            <person name="Barry K."/>
            <person name="Daum C."/>
            <person name="Lipzen A."/>
            <person name="Yoshinaga Y."/>
            <person name="Schmutz J."/>
            <person name="Saski C."/>
            <person name="Vermerris W."/>
            <person name="Kresovich S."/>
        </authorList>
    </citation>
    <scope>NUCLEOTIDE SEQUENCE</scope>
</reference>
<organism evidence="6 7">
    <name type="scientific">Sorghum bicolor</name>
    <name type="common">Sorghum</name>
    <name type="synonym">Sorghum vulgare</name>
    <dbReference type="NCBI Taxonomy" id="4558"/>
    <lineage>
        <taxon>Eukaryota</taxon>
        <taxon>Viridiplantae</taxon>
        <taxon>Streptophyta</taxon>
        <taxon>Embryophyta</taxon>
        <taxon>Tracheophyta</taxon>
        <taxon>Spermatophyta</taxon>
        <taxon>Magnoliopsida</taxon>
        <taxon>Liliopsida</taxon>
        <taxon>Poales</taxon>
        <taxon>Poaceae</taxon>
        <taxon>PACMAD clade</taxon>
        <taxon>Panicoideae</taxon>
        <taxon>Andropogonodae</taxon>
        <taxon>Andropogoneae</taxon>
        <taxon>Sorghinae</taxon>
        <taxon>Sorghum</taxon>
    </lineage>
</organism>
<reference evidence="6" key="2">
    <citation type="submission" date="2020-10" db="EMBL/GenBank/DDBJ databases">
        <authorList>
            <person name="Cooper E.A."/>
            <person name="Brenton Z.W."/>
            <person name="Flinn B.S."/>
            <person name="Jenkins J."/>
            <person name="Shu S."/>
            <person name="Flowers D."/>
            <person name="Luo F."/>
            <person name="Wang Y."/>
            <person name="Xia P."/>
            <person name="Barry K."/>
            <person name="Daum C."/>
            <person name="Lipzen A."/>
            <person name="Yoshinaga Y."/>
            <person name="Schmutz J."/>
            <person name="Saski C."/>
            <person name="Vermerris W."/>
            <person name="Kresovich S."/>
        </authorList>
    </citation>
    <scope>NUCLEOTIDE SEQUENCE</scope>
</reference>
<comment type="caution">
    <text evidence="6">The sequence shown here is derived from an EMBL/GenBank/DDBJ whole genome shotgun (WGS) entry which is preliminary data.</text>
</comment>
<evidence type="ECO:0000313" key="7">
    <source>
        <dbReference type="Proteomes" id="UP000807115"/>
    </source>
</evidence>
<keyword evidence="3 4" id="KW-0539">Nucleus</keyword>
<protein>
    <recommendedName>
        <fullName evidence="8">Histone deacetylase interacting domain-containing protein</fullName>
    </recommendedName>
</protein>
<feature type="region of interest" description="Disordered" evidence="5">
    <location>
        <begin position="1"/>
        <end position="25"/>
    </location>
</feature>
<dbReference type="Proteomes" id="UP000807115">
    <property type="component" value="Chromosome 7"/>
</dbReference>
<dbReference type="Gene3D" id="1.20.1160.11">
    <property type="entry name" value="Paired amphipathic helix"/>
    <property type="match status" value="1"/>
</dbReference>
<evidence type="ECO:0000256" key="5">
    <source>
        <dbReference type="SAM" id="MobiDB-lite"/>
    </source>
</evidence>
<evidence type="ECO:0008006" key="8">
    <source>
        <dbReference type="Google" id="ProtNLM"/>
    </source>
</evidence>
<proteinExistence type="predicted"/>
<gene>
    <name evidence="6" type="ORF">BDA96_07G086600</name>
</gene>
<dbReference type="InterPro" id="IPR036600">
    <property type="entry name" value="PAH_sf"/>
</dbReference>
<dbReference type="InterPro" id="IPR039774">
    <property type="entry name" value="Sin3-like"/>
</dbReference>
<dbReference type="PANTHER" id="PTHR12346">
    <property type="entry name" value="SIN3B-RELATED"/>
    <property type="match status" value="1"/>
</dbReference>
<dbReference type="GO" id="GO:0005634">
    <property type="term" value="C:nucleus"/>
    <property type="evidence" value="ECO:0007669"/>
    <property type="project" value="UniProtKB-SubCell"/>
</dbReference>
<dbReference type="InterPro" id="IPR003822">
    <property type="entry name" value="PAH"/>
</dbReference>
<dbReference type="EMBL" id="CM027686">
    <property type="protein sequence ID" value="KAG0523009.1"/>
    <property type="molecule type" value="Genomic_DNA"/>
</dbReference>
<dbReference type="Pfam" id="PF02671">
    <property type="entry name" value="PAH"/>
    <property type="match status" value="1"/>
</dbReference>
<evidence type="ECO:0000313" key="6">
    <source>
        <dbReference type="EMBL" id="KAG0523009.1"/>
    </source>
</evidence>
<dbReference type="AlphaFoldDB" id="A0A921QJ85"/>
<dbReference type="SUPFAM" id="SSF47762">
    <property type="entry name" value="PAH2 domain"/>
    <property type="match status" value="1"/>
</dbReference>